<dbReference type="Proteomes" id="UP000503017">
    <property type="component" value="Chromosome"/>
</dbReference>
<dbReference type="RefSeq" id="WP_027034309.1">
    <property type="nucleotide sequence ID" value="NZ_CP033367.1"/>
</dbReference>
<feature type="signal peptide" evidence="1">
    <location>
        <begin position="1"/>
        <end position="25"/>
    </location>
</feature>
<proteinExistence type="predicted"/>
<keyword evidence="1" id="KW-0732">Signal</keyword>
<dbReference type="AlphaFoldDB" id="A0A6M7WW08"/>
<evidence type="ECO:0000313" key="2">
    <source>
        <dbReference type="EMBL" id="QKD04769.1"/>
    </source>
</evidence>
<reference evidence="2 3" key="1">
    <citation type="submission" date="2018-10" db="EMBL/GenBank/DDBJ databases">
        <authorList>
            <person name="Perry B.J."/>
            <person name="Sullivan J.T."/>
            <person name="Murphy R.J.T."/>
            <person name="Ramsay J.P."/>
            <person name="Ronson C.W."/>
        </authorList>
    </citation>
    <scope>NUCLEOTIDE SEQUENCE [LARGE SCALE GENOMIC DNA]</scope>
    <source>
        <strain evidence="2 3">R88b</strain>
    </source>
</reference>
<feature type="chain" id="PRO_5027045954" evidence="1">
    <location>
        <begin position="26"/>
        <end position="424"/>
    </location>
</feature>
<evidence type="ECO:0000313" key="3">
    <source>
        <dbReference type="Proteomes" id="UP000503017"/>
    </source>
</evidence>
<organism evidence="2 3">
    <name type="scientific">Mesorhizobium loti R88b</name>
    <dbReference type="NCBI Taxonomy" id="935548"/>
    <lineage>
        <taxon>Bacteria</taxon>
        <taxon>Pseudomonadati</taxon>
        <taxon>Pseudomonadota</taxon>
        <taxon>Alphaproteobacteria</taxon>
        <taxon>Hyphomicrobiales</taxon>
        <taxon>Phyllobacteriaceae</taxon>
        <taxon>Mesorhizobium</taxon>
    </lineage>
</organism>
<sequence>MQTRRAFLTILGLSAVSASSKFACAAAGPTPDVARELNRRPRVASAITWYAPGAANQLAYAQWPAAWKEELKQFFNLLWAGQPLALTDPPPNRCDPSINETLLSADDARHLFLALVAQSLVVEIGKRVPWSIEQDNDASFAALFSPTEMFQFDRHTKLHRVNWSGIAAPPDVASHFLRTQALIGSTRRATIERLLQWCIARLVHFTGNTSNANLERQWQYYGEPPMSRIISGTVATGSNDPPHHITAGCWGTTAFLTAMLRIVNIPVAMEVVFQDPSSKKKAHATPHFVSEDLYLSHGDDPYNLLVRLRPSRTPGQILIGRDRFNQWFRSGDTTDNVGRQPFELALADPPISLLKDYVDDTAKGAMKTGQVWQDYSHYYSAKELDETGLWSRLEQKTAALGGAEAVKKEYRAAFDAVQKSLSEP</sequence>
<name>A0A6M7WW08_RHILI</name>
<protein>
    <submittedName>
        <fullName evidence="2">Uncharacterized protein</fullName>
    </submittedName>
</protein>
<dbReference type="EMBL" id="CP033367">
    <property type="protein sequence ID" value="QKD04769.1"/>
    <property type="molecule type" value="Genomic_DNA"/>
</dbReference>
<gene>
    <name evidence="2" type="ORF">EB235_27495</name>
</gene>
<evidence type="ECO:0000256" key="1">
    <source>
        <dbReference type="SAM" id="SignalP"/>
    </source>
</evidence>
<accession>A0A6M7WW08</accession>